<dbReference type="RefSeq" id="WP_057979699.1">
    <property type="nucleotide sequence ID" value="NZ_LKHP01000032.1"/>
</dbReference>
<evidence type="ECO:0000313" key="2">
    <source>
        <dbReference type="Proteomes" id="UP000052015"/>
    </source>
</evidence>
<accession>A0A0R3JQS0</accession>
<evidence type="ECO:0000313" key="1">
    <source>
        <dbReference type="EMBL" id="KRQ85793.1"/>
    </source>
</evidence>
<reference evidence="1 2" key="1">
    <citation type="submission" date="2015-09" db="EMBL/GenBank/DDBJ databases">
        <title>Draft genome sequence of a Caloramator mitchellensis, a moderate thermophile from the Great Artesian Basin of Australia.</title>
        <authorList>
            <person name="Patel B.K."/>
        </authorList>
    </citation>
    <scope>NUCLEOTIDE SEQUENCE [LARGE SCALE GENOMIC DNA]</scope>
    <source>
        <strain evidence="1 2">VF08</strain>
    </source>
</reference>
<name>A0A0R3JQS0_CALMK</name>
<proteinExistence type="predicted"/>
<dbReference type="AlphaFoldDB" id="A0A0R3JQS0"/>
<gene>
    <name evidence="1" type="ORF">ABG79_02436</name>
</gene>
<organism evidence="1 2">
    <name type="scientific">Caloramator mitchellensis</name>
    <dbReference type="NCBI Taxonomy" id="908809"/>
    <lineage>
        <taxon>Bacteria</taxon>
        <taxon>Bacillati</taxon>
        <taxon>Bacillota</taxon>
        <taxon>Clostridia</taxon>
        <taxon>Eubacteriales</taxon>
        <taxon>Clostridiaceae</taxon>
        <taxon>Caloramator</taxon>
    </lineage>
</organism>
<dbReference type="EMBL" id="LKHP01000032">
    <property type="protein sequence ID" value="KRQ85793.1"/>
    <property type="molecule type" value="Genomic_DNA"/>
</dbReference>
<protein>
    <submittedName>
        <fullName evidence="1">Uncharacterized protein</fullName>
    </submittedName>
</protein>
<comment type="caution">
    <text evidence="1">The sequence shown here is derived from an EMBL/GenBank/DDBJ whole genome shotgun (WGS) entry which is preliminary data.</text>
</comment>
<dbReference type="Proteomes" id="UP000052015">
    <property type="component" value="Unassembled WGS sequence"/>
</dbReference>
<dbReference type="STRING" id="908809.ABG79_02436"/>
<sequence>MDYLCFKLNNSLFYTEIEEITIFENIYIAELKEKNNLEDFFNKFNITQSIIKDKEESNIAIMFTIKGQYVFSIITSHIKKCNHYEMKNIEARELTVEYLFYFIGAA</sequence>
<keyword evidence="2" id="KW-1185">Reference proteome</keyword>